<protein>
    <recommendedName>
        <fullName evidence="8">Ribonuclease VapC</fullName>
        <shortName evidence="8">RNase VapC</shortName>
        <ecNumber evidence="8">3.1.-.-</ecNumber>
    </recommendedName>
    <alternativeName>
        <fullName evidence="8">Toxin VapC</fullName>
    </alternativeName>
</protein>
<keyword evidence="5 8" id="KW-0378">Hydrolase</keyword>
<keyword evidence="8" id="KW-0800">Toxin</keyword>
<comment type="cofactor">
    <cofactor evidence="1 8">
        <name>Mg(2+)</name>
        <dbReference type="ChEBI" id="CHEBI:18420"/>
    </cofactor>
</comment>
<dbReference type="GO" id="GO:0016787">
    <property type="term" value="F:hydrolase activity"/>
    <property type="evidence" value="ECO:0007669"/>
    <property type="project" value="UniProtKB-KW"/>
</dbReference>
<feature type="binding site" evidence="8">
    <location>
        <position position="97"/>
    </location>
    <ligand>
        <name>Mg(2+)</name>
        <dbReference type="ChEBI" id="CHEBI:18420"/>
    </ligand>
</feature>
<dbReference type="Proteomes" id="UP000002357">
    <property type="component" value="Chromosome"/>
</dbReference>
<dbReference type="AlphaFoldDB" id="B5GQC3"/>
<dbReference type="GO" id="GO:0004540">
    <property type="term" value="F:RNA nuclease activity"/>
    <property type="evidence" value="ECO:0007669"/>
    <property type="project" value="InterPro"/>
</dbReference>
<keyword evidence="11" id="KW-1185">Reference proteome</keyword>
<reference evidence="10 11" key="1">
    <citation type="journal article" date="2010" name="Genome Biol. Evol.">
        <title>The sequence of a 1.8-mb bacterial linear plasmid reveals a rich evolutionary reservoir of secondary metabolic pathways.</title>
        <authorList>
            <person name="Medema M.H."/>
            <person name="Trefzer A."/>
            <person name="Kovalchuk A."/>
            <person name="van den Berg M."/>
            <person name="Mueller U."/>
            <person name="Heijne W."/>
            <person name="Wu L."/>
            <person name="Alam M.T."/>
            <person name="Ronning C.M."/>
            <person name="Nierman W.C."/>
            <person name="Bovenberg R.A.L."/>
            <person name="Breitling R."/>
            <person name="Takano E."/>
        </authorList>
    </citation>
    <scope>NUCLEOTIDE SEQUENCE [LARGE SCALE GENOMIC DNA]</scope>
    <source>
        <strain evidence="11">ATCC 27064 / DSM 738 / JCM 4710 / NBRC 13307 / NCIMB 12785 / NRRL 3585 / VKM Ac-602</strain>
    </source>
</reference>
<dbReference type="InterPro" id="IPR029060">
    <property type="entry name" value="PIN-like_dom_sf"/>
</dbReference>
<keyword evidence="3 8" id="KW-0540">Nuclease</keyword>
<dbReference type="GeneID" id="93729422"/>
<dbReference type="KEGG" id="sclf:BB341_08305"/>
<dbReference type="InterPro" id="IPR002716">
    <property type="entry name" value="PIN_dom"/>
</dbReference>
<organism evidence="10 11">
    <name type="scientific">Streptomyces clavuligerus</name>
    <dbReference type="NCBI Taxonomy" id="1901"/>
    <lineage>
        <taxon>Bacteria</taxon>
        <taxon>Bacillati</taxon>
        <taxon>Actinomycetota</taxon>
        <taxon>Actinomycetes</taxon>
        <taxon>Kitasatosporales</taxon>
        <taxon>Streptomycetaceae</taxon>
        <taxon>Streptomyces</taxon>
    </lineage>
</organism>
<dbReference type="eggNOG" id="COG1487">
    <property type="taxonomic scope" value="Bacteria"/>
</dbReference>
<dbReference type="Pfam" id="PF01850">
    <property type="entry name" value="PIN"/>
    <property type="match status" value="1"/>
</dbReference>
<evidence type="ECO:0000256" key="8">
    <source>
        <dbReference type="HAMAP-Rule" id="MF_00265"/>
    </source>
</evidence>
<accession>B5GQC3</accession>
<dbReference type="SUPFAM" id="SSF88723">
    <property type="entry name" value="PIN domain-like"/>
    <property type="match status" value="1"/>
</dbReference>
<dbReference type="PANTHER" id="PTHR33653">
    <property type="entry name" value="RIBONUCLEASE VAPC2"/>
    <property type="match status" value="1"/>
</dbReference>
<dbReference type="GO" id="GO:0090729">
    <property type="term" value="F:toxin activity"/>
    <property type="evidence" value="ECO:0007669"/>
    <property type="project" value="UniProtKB-KW"/>
</dbReference>
<evidence type="ECO:0000256" key="3">
    <source>
        <dbReference type="ARBA" id="ARBA00022722"/>
    </source>
</evidence>
<proteinExistence type="inferred from homology"/>
<feature type="binding site" evidence="8">
    <location>
        <position position="9"/>
    </location>
    <ligand>
        <name>Mg(2+)</name>
        <dbReference type="ChEBI" id="CHEBI:18420"/>
    </ligand>
</feature>
<evidence type="ECO:0000256" key="1">
    <source>
        <dbReference type="ARBA" id="ARBA00001946"/>
    </source>
</evidence>
<dbReference type="InterPro" id="IPR022907">
    <property type="entry name" value="VapC_family"/>
</dbReference>
<gene>
    <name evidence="8" type="primary">vapC</name>
    <name evidence="10" type="ORF">SCLAV_4092</name>
</gene>
<dbReference type="RefSeq" id="WP_003953968.1">
    <property type="nucleotide sequence ID" value="NZ_CM000913.1"/>
</dbReference>
<dbReference type="PANTHER" id="PTHR33653:SF1">
    <property type="entry name" value="RIBONUCLEASE VAPC2"/>
    <property type="match status" value="1"/>
</dbReference>
<comment type="function">
    <text evidence="8">Toxic component of a toxin-antitoxin (TA) system. An RNase.</text>
</comment>
<dbReference type="Gene3D" id="3.40.50.1010">
    <property type="entry name" value="5'-nuclease"/>
    <property type="match status" value="1"/>
</dbReference>
<dbReference type="GO" id="GO:0000287">
    <property type="term" value="F:magnesium ion binding"/>
    <property type="evidence" value="ECO:0007669"/>
    <property type="project" value="UniProtKB-UniRule"/>
</dbReference>
<dbReference type="STRING" id="1901.BB341_08305"/>
<comment type="similarity">
    <text evidence="7 8">Belongs to the PINc/VapC protein family.</text>
</comment>
<keyword evidence="6 8" id="KW-0460">Magnesium</keyword>
<dbReference type="OrthoDB" id="5185254at2"/>
<dbReference type="InterPro" id="IPR050556">
    <property type="entry name" value="Type_II_TA_system_RNase"/>
</dbReference>
<dbReference type="EC" id="3.1.-.-" evidence="8"/>
<evidence type="ECO:0000256" key="2">
    <source>
        <dbReference type="ARBA" id="ARBA00022649"/>
    </source>
</evidence>
<name>B5GQC3_STRCL</name>
<evidence type="ECO:0000313" key="11">
    <source>
        <dbReference type="Proteomes" id="UP000002357"/>
    </source>
</evidence>
<evidence type="ECO:0000259" key="9">
    <source>
        <dbReference type="Pfam" id="PF01850"/>
    </source>
</evidence>
<evidence type="ECO:0000256" key="4">
    <source>
        <dbReference type="ARBA" id="ARBA00022723"/>
    </source>
</evidence>
<evidence type="ECO:0000256" key="7">
    <source>
        <dbReference type="ARBA" id="ARBA00038093"/>
    </source>
</evidence>
<keyword evidence="2 8" id="KW-1277">Toxin-antitoxin system</keyword>
<feature type="domain" description="PIN" evidence="9">
    <location>
        <begin position="6"/>
        <end position="123"/>
    </location>
</feature>
<sequence length="139" mass="15365">MAVARYLVDMSVWARAGKPGVRAALEPKLLRGLVGTSGIIDLELLFSARNADDYERMLGRRQAFEWFPTTDEIVARAIEVQGFCARKGNHRALSIPDLLVAATAERHGLTLLHYDGDFDLIAEVTGQLTEWIVPRGTAD</sequence>
<evidence type="ECO:0000313" key="10">
    <source>
        <dbReference type="EMBL" id="EFG09167.1"/>
    </source>
</evidence>
<keyword evidence="4 8" id="KW-0479">Metal-binding</keyword>
<dbReference type="EMBL" id="CM000913">
    <property type="protein sequence ID" value="EFG09167.1"/>
    <property type="molecule type" value="Genomic_DNA"/>
</dbReference>
<dbReference type="HAMAP" id="MF_00265">
    <property type="entry name" value="VapC_Nob1"/>
    <property type="match status" value="1"/>
</dbReference>
<dbReference type="CDD" id="cd18755">
    <property type="entry name" value="PIN_MtVapC3_VapC21-like"/>
    <property type="match status" value="1"/>
</dbReference>
<evidence type="ECO:0000256" key="6">
    <source>
        <dbReference type="ARBA" id="ARBA00022842"/>
    </source>
</evidence>
<evidence type="ECO:0000256" key="5">
    <source>
        <dbReference type="ARBA" id="ARBA00022801"/>
    </source>
</evidence>